<evidence type="ECO:0008006" key="4">
    <source>
        <dbReference type="Google" id="ProtNLM"/>
    </source>
</evidence>
<proteinExistence type="predicted"/>
<dbReference type="RefSeq" id="WP_198099834.1">
    <property type="nucleotide sequence ID" value="NZ_JAEDAL010000002.1"/>
</dbReference>
<evidence type="ECO:0000256" key="1">
    <source>
        <dbReference type="SAM" id="SignalP"/>
    </source>
</evidence>
<feature type="chain" id="PRO_5037529731" description="Porin" evidence="1">
    <location>
        <begin position="23"/>
        <end position="421"/>
    </location>
</feature>
<dbReference type="EMBL" id="JAEDAL010000002">
    <property type="protein sequence ID" value="MBH9552208.1"/>
    <property type="molecule type" value="Genomic_DNA"/>
</dbReference>
<name>A0A931IX06_9BURK</name>
<keyword evidence="1" id="KW-0732">Signal</keyword>
<evidence type="ECO:0000313" key="2">
    <source>
        <dbReference type="EMBL" id="MBH9552208.1"/>
    </source>
</evidence>
<reference evidence="2" key="1">
    <citation type="submission" date="2020-12" db="EMBL/GenBank/DDBJ databases">
        <title>The genome sequence of Inhella sp. 4Y17.</title>
        <authorList>
            <person name="Liu Y."/>
        </authorList>
    </citation>
    <scope>NUCLEOTIDE SEQUENCE</scope>
    <source>
        <strain evidence="2">4Y10</strain>
    </source>
</reference>
<evidence type="ECO:0000313" key="3">
    <source>
        <dbReference type="Proteomes" id="UP000620139"/>
    </source>
</evidence>
<dbReference type="Gene3D" id="2.40.160.10">
    <property type="entry name" value="Porin"/>
    <property type="match status" value="1"/>
</dbReference>
<dbReference type="InterPro" id="IPR023614">
    <property type="entry name" value="Porin_dom_sf"/>
</dbReference>
<keyword evidence="3" id="KW-1185">Reference proteome</keyword>
<protein>
    <recommendedName>
        <fullName evidence="4">Porin</fullName>
    </recommendedName>
</protein>
<organism evidence="2 3">
    <name type="scientific">Inhella gelatinilytica</name>
    <dbReference type="NCBI Taxonomy" id="2795030"/>
    <lineage>
        <taxon>Bacteria</taxon>
        <taxon>Pseudomonadati</taxon>
        <taxon>Pseudomonadota</taxon>
        <taxon>Betaproteobacteria</taxon>
        <taxon>Burkholderiales</taxon>
        <taxon>Sphaerotilaceae</taxon>
        <taxon>Inhella</taxon>
    </lineage>
</organism>
<sequence length="421" mass="46157">MTRSPRWWPLCLGLVAGFPASAVELTPWLKFDGFGTLAAYRGDDPVAGARSDQRTSQYTSNKEWRFDGDSQLTGQFTLNPSGPVRGVLQVLSKDDVTERFKPRVEWLYASWDISADWTVKGGRVVAPVFLLSDTRNVGYAQTAVRPNQTVYQINPITSLDGVNVNWAKAVGGGNLSFEAAFGKTELNLTSGKIDVKRTSSLALKWSQGPWTVRWGRSDFRLDGSLPATQAALNALSSGATACTNCATVLPARFAFTDIKGHIDTLAGTIEQGDWLVQAEWTRRLSNSALVPDIQGWYAQLGYRVGDFTPYAAVGGLKVTEGPLGLQTHPAAPASAAAANAAFEHYLRNPNDRDTWQLGVRWEVRENFALKLQWESIKNTRAPFLGMNSVIYSPTTRPIGTYIGPAWDGKMNVLSVNLDFVF</sequence>
<gene>
    <name evidence="2" type="ORF">I7X43_05015</name>
</gene>
<accession>A0A931IX06</accession>
<comment type="caution">
    <text evidence="2">The sequence shown here is derived from an EMBL/GenBank/DDBJ whole genome shotgun (WGS) entry which is preliminary data.</text>
</comment>
<dbReference type="SUPFAM" id="SSF56935">
    <property type="entry name" value="Porins"/>
    <property type="match status" value="1"/>
</dbReference>
<dbReference type="AlphaFoldDB" id="A0A931IX06"/>
<feature type="signal peptide" evidence="1">
    <location>
        <begin position="1"/>
        <end position="22"/>
    </location>
</feature>
<dbReference type="Proteomes" id="UP000620139">
    <property type="component" value="Unassembled WGS sequence"/>
</dbReference>